<protein>
    <submittedName>
        <fullName evidence="1">Uncharacterized protein</fullName>
    </submittedName>
</protein>
<reference evidence="1 2" key="1">
    <citation type="submission" date="2021-03" db="EMBL/GenBank/DDBJ databases">
        <title>Genomic Encyclopedia of Type Strains, Phase III (KMG-III): the genomes of soil and plant-associated and newly described type strains.</title>
        <authorList>
            <person name="Whitman W."/>
        </authorList>
    </citation>
    <scope>NUCLEOTIDE SEQUENCE [LARGE SCALE GENOMIC DNA]</scope>
    <source>
        <strain evidence="1 2">IMMIB AFH-6</strain>
    </source>
</reference>
<proteinExistence type="predicted"/>
<accession>A0ABS4SNQ9</accession>
<evidence type="ECO:0000313" key="2">
    <source>
        <dbReference type="Proteomes" id="UP000781958"/>
    </source>
</evidence>
<dbReference type="RefSeq" id="WP_246500785.1">
    <property type="nucleotide sequence ID" value="NZ_JAGINP010000014.1"/>
</dbReference>
<gene>
    <name evidence="1" type="ORF">J2851_003979</name>
</gene>
<comment type="caution">
    <text evidence="1">The sequence shown here is derived from an EMBL/GenBank/DDBJ whole genome shotgun (WGS) entry which is preliminary data.</text>
</comment>
<keyword evidence="2" id="KW-1185">Reference proteome</keyword>
<name>A0ABS4SNQ9_9PROT</name>
<sequence length="72" mass="7688">MARLGRDAPQGAVASTNRFKSTEGIMQLTGGEAPGNIGNIHGGASFVEAVGARRLRIELPNFMIICAYREQI</sequence>
<evidence type="ECO:0000313" key="1">
    <source>
        <dbReference type="EMBL" id="MBP2294193.1"/>
    </source>
</evidence>
<dbReference type="Proteomes" id="UP000781958">
    <property type="component" value="Unassembled WGS sequence"/>
</dbReference>
<dbReference type="EMBL" id="JAGINP010000014">
    <property type="protein sequence ID" value="MBP2294193.1"/>
    <property type="molecule type" value="Genomic_DNA"/>
</dbReference>
<organism evidence="1 2">
    <name type="scientific">Azospirillum rugosum</name>
    <dbReference type="NCBI Taxonomy" id="416170"/>
    <lineage>
        <taxon>Bacteria</taxon>
        <taxon>Pseudomonadati</taxon>
        <taxon>Pseudomonadota</taxon>
        <taxon>Alphaproteobacteria</taxon>
        <taxon>Rhodospirillales</taxon>
        <taxon>Azospirillaceae</taxon>
        <taxon>Azospirillum</taxon>
    </lineage>
</organism>